<reference evidence="4 5" key="1">
    <citation type="submission" date="2013-03" db="EMBL/GenBank/DDBJ databases">
        <title>The Genome Sequence of Exophiala aquamarina CBS 119918.</title>
        <authorList>
            <consortium name="The Broad Institute Genomics Platform"/>
            <person name="Cuomo C."/>
            <person name="de Hoog S."/>
            <person name="Gorbushina A."/>
            <person name="Walker B."/>
            <person name="Young S.K."/>
            <person name="Zeng Q."/>
            <person name="Gargeya S."/>
            <person name="Fitzgerald M."/>
            <person name="Haas B."/>
            <person name="Abouelleil A."/>
            <person name="Allen A.W."/>
            <person name="Alvarado L."/>
            <person name="Arachchi H.M."/>
            <person name="Berlin A.M."/>
            <person name="Chapman S.B."/>
            <person name="Gainer-Dewar J."/>
            <person name="Goldberg J."/>
            <person name="Griggs A."/>
            <person name="Gujja S."/>
            <person name="Hansen M."/>
            <person name="Howarth C."/>
            <person name="Imamovic A."/>
            <person name="Ireland A."/>
            <person name="Larimer J."/>
            <person name="McCowan C."/>
            <person name="Murphy C."/>
            <person name="Pearson M."/>
            <person name="Poon T.W."/>
            <person name="Priest M."/>
            <person name="Roberts A."/>
            <person name="Saif S."/>
            <person name="Shea T."/>
            <person name="Sisk P."/>
            <person name="Sykes S."/>
            <person name="Wortman J."/>
            <person name="Nusbaum C."/>
            <person name="Birren B."/>
        </authorList>
    </citation>
    <scope>NUCLEOTIDE SEQUENCE [LARGE SCALE GENOMIC DNA]</scope>
    <source>
        <strain evidence="4 5">CBS 119918</strain>
    </source>
</reference>
<name>A0A072PT35_9EURO</name>
<dbReference type="GO" id="GO:0016614">
    <property type="term" value="F:oxidoreductase activity, acting on CH-OH group of donors"/>
    <property type="evidence" value="ECO:0007669"/>
    <property type="project" value="UniProtKB-ARBA"/>
</dbReference>
<dbReference type="FunFam" id="3.40.50.720:FF:000084">
    <property type="entry name" value="Short-chain dehydrogenase reductase"/>
    <property type="match status" value="1"/>
</dbReference>
<proteinExistence type="inferred from homology"/>
<sequence length="256" mass="26665">MSSLGGKVAVVSGSSLGIGAAVIRELSKRGAKVVINYPNAREERNAIKLQQSLPNEAILVEADLSTLEGARKLADTAAAEFGKIDILVNNAGINIALPLDDPDDTKFDEIWDRIVNLNGKGTARLTRAVLKHLSPSNSRIVNIGSGVSHSADPGQGIYAGSKGMIESLTRVWAKELPRKYGCTVNLVAPGPVATEGFLAAPAEMTLALQPMLDATPVASRAGSPAEVAYAVAILCEVEAGWINGVYLPVTGGSVVL</sequence>
<comment type="similarity">
    <text evidence="1">Belongs to the short-chain dehydrogenases/reductases (SDR) family.</text>
</comment>
<keyword evidence="3" id="KW-0560">Oxidoreductase</keyword>
<dbReference type="InterPro" id="IPR036291">
    <property type="entry name" value="NAD(P)-bd_dom_sf"/>
</dbReference>
<dbReference type="PANTHER" id="PTHR48107">
    <property type="entry name" value="NADPH-DEPENDENT ALDEHYDE REDUCTASE-LIKE PROTEIN, CHLOROPLASTIC-RELATED"/>
    <property type="match status" value="1"/>
</dbReference>
<gene>
    <name evidence="4" type="ORF">A1O9_00876</name>
</gene>
<dbReference type="PRINTS" id="PR00081">
    <property type="entry name" value="GDHRDH"/>
</dbReference>
<dbReference type="AlphaFoldDB" id="A0A072PT35"/>
<dbReference type="HOGENOM" id="CLU_010194_1_3_1"/>
<evidence type="ECO:0000256" key="3">
    <source>
        <dbReference type="ARBA" id="ARBA00023002"/>
    </source>
</evidence>
<dbReference type="SUPFAM" id="SSF51735">
    <property type="entry name" value="NAD(P)-binding Rossmann-fold domains"/>
    <property type="match status" value="1"/>
</dbReference>
<dbReference type="PRINTS" id="PR00080">
    <property type="entry name" value="SDRFAMILY"/>
</dbReference>
<dbReference type="VEuPathDB" id="FungiDB:A1O9_00876"/>
<protein>
    <submittedName>
        <fullName evidence="4">3-oxoacyl-[acyl-carrier protein] reductase</fullName>
    </submittedName>
</protein>
<dbReference type="OrthoDB" id="47007at2759"/>
<dbReference type="GeneID" id="25275826"/>
<evidence type="ECO:0000313" key="4">
    <source>
        <dbReference type="EMBL" id="KEF62902.1"/>
    </source>
</evidence>
<dbReference type="Proteomes" id="UP000027920">
    <property type="component" value="Unassembled WGS sequence"/>
</dbReference>
<evidence type="ECO:0000256" key="1">
    <source>
        <dbReference type="ARBA" id="ARBA00006484"/>
    </source>
</evidence>
<dbReference type="Gene3D" id="3.40.50.720">
    <property type="entry name" value="NAD(P)-binding Rossmann-like Domain"/>
    <property type="match status" value="1"/>
</dbReference>
<keyword evidence="5" id="KW-1185">Reference proteome</keyword>
<dbReference type="PANTHER" id="PTHR48107:SF7">
    <property type="entry name" value="RE15974P"/>
    <property type="match status" value="1"/>
</dbReference>
<keyword evidence="2" id="KW-0521">NADP</keyword>
<dbReference type="EMBL" id="AMGV01000001">
    <property type="protein sequence ID" value="KEF62902.1"/>
    <property type="molecule type" value="Genomic_DNA"/>
</dbReference>
<dbReference type="STRING" id="1182545.A0A072PT35"/>
<dbReference type="InterPro" id="IPR002347">
    <property type="entry name" value="SDR_fam"/>
</dbReference>
<dbReference type="Pfam" id="PF13561">
    <property type="entry name" value="adh_short_C2"/>
    <property type="match status" value="1"/>
</dbReference>
<evidence type="ECO:0000256" key="2">
    <source>
        <dbReference type="ARBA" id="ARBA00022857"/>
    </source>
</evidence>
<comment type="caution">
    <text evidence="4">The sequence shown here is derived from an EMBL/GenBank/DDBJ whole genome shotgun (WGS) entry which is preliminary data.</text>
</comment>
<organism evidence="4 5">
    <name type="scientific">Exophiala aquamarina CBS 119918</name>
    <dbReference type="NCBI Taxonomy" id="1182545"/>
    <lineage>
        <taxon>Eukaryota</taxon>
        <taxon>Fungi</taxon>
        <taxon>Dikarya</taxon>
        <taxon>Ascomycota</taxon>
        <taxon>Pezizomycotina</taxon>
        <taxon>Eurotiomycetes</taxon>
        <taxon>Chaetothyriomycetidae</taxon>
        <taxon>Chaetothyriales</taxon>
        <taxon>Herpotrichiellaceae</taxon>
        <taxon>Exophiala</taxon>
    </lineage>
</organism>
<evidence type="ECO:0000313" key="5">
    <source>
        <dbReference type="Proteomes" id="UP000027920"/>
    </source>
</evidence>
<accession>A0A072PT35</accession>
<dbReference type="RefSeq" id="XP_013265492.1">
    <property type="nucleotide sequence ID" value="XM_013410038.1"/>
</dbReference>